<dbReference type="Gene3D" id="3.40.50.880">
    <property type="match status" value="1"/>
</dbReference>
<comment type="caution">
    <text evidence="5">The sequence shown here is derived from an EMBL/GenBank/DDBJ whole genome shotgun (WGS) entry which is preliminary data.</text>
</comment>
<dbReference type="InterPro" id="IPR011042">
    <property type="entry name" value="6-blade_b-propeller_TolB-like"/>
</dbReference>
<dbReference type="GO" id="GO:0030246">
    <property type="term" value="F:carbohydrate binding"/>
    <property type="evidence" value="ECO:0007669"/>
    <property type="project" value="InterPro"/>
</dbReference>
<feature type="signal peptide" evidence="2">
    <location>
        <begin position="1"/>
        <end position="23"/>
    </location>
</feature>
<dbReference type="InterPro" id="IPR029062">
    <property type="entry name" value="Class_I_gatase-like"/>
</dbReference>
<dbReference type="AlphaFoldDB" id="A0A4R5CP86"/>
<dbReference type="Gene3D" id="2.60.40.10">
    <property type="entry name" value="Immunoglobulins"/>
    <property type="match status" value="1"/>
</dbReference>
<accession>A0A4R5CP86</accession>
<dbReference type="Pfam" id="PF07995">
    <property type="entry name" value="GSDH"/>
    <property type="match status" value="1"/>
</dbReference>
<gene>
    <name evidence="5" type="ORF">E1269_26235</name>
</gene>
<dbReference type="InterPro" id="IPR035986">
    <property type="entry name" value="PKD_dom_sf"/>
</dbReference>
<evidence type="ECO:0000259" key="3">
    <source>
        <dbReference type="PROSITE" id="PS50093"/>
    </source>
</evidence>
<organism evidence="5 6">
    <name type="scientific">Jiangella asiatica</name>
    <dbReference type="NCBI Taxonomy" id="2530372"/>
    <lineage>
        <taxon>Bacteria</taxon>
        <taxon>Bacillati</taxon>
        <taxon>Actinomycetota</taxon>
        <taxon>Actinomycetes</taxon>
        <taxon>Jiangellales</taxon>
        <taxon>Jiangellaceae</taxon>
        <taxon>Jiangella</taxon>
    </lineage>
</organism>
<dbReference type="InterPro" id="IPR005084">
    <property type="entry name" value="CBM6"/>
</dbReference>
<evidence type="ECO:0000256" key="2">
    <source>
        <dbReference type="SAM" id="SignalP"/>
    </source>
</evidence>
<keyword evidence="6" id="KW-1185">Reference proteome</keyword>
<evidence type="ECO:0000313" key="6">
    <source>
        <dbReference type="Proteomes" id="UP000294739"/>
    </source>
</evidence>
<dbReference type="InterPro" id="IPR000601">
    <property type="entry name" value="PKD_dom"/>
</dbReference>
<dbReference type="SUPFAM" id="SSF49785">
    <property type="entry name" value="Galactose-binding domain-like"/>
    <property type="match status" value="1"/>
</dbReference>
<sequence length="1035" mass="111574">MQRRIVTLALAVLLAAISLVPQSNDSTATSRENLQPEFSALLFTKTAGFRHASIPAGVAMFEQLAADHGFELVHSEDAALFNDADLARFDVLIMLQTSGNDLWNAEQQAALQRYVRGGGGIVAIHNALDMGAPDVWFPWWDDLIGTTMTRHSAQNLQATMKVADRVHPSTAGLPERWQFREEWYNFDANPRGDVHVLATVDETTYDPGPDAMGADHPISWCRDFEGGRVWATALGHHAAAYTEPFFVEHVLGGVRTAAGVEEADCGGTVWENFQKVPLSTEVTQPMELDVADDGRVFFVERTGGVRIYQPDTGATVDAGALNTDTRGENGLQGIALDPDFATNGWVYLYYSTLPDGERRLSRFHVDGNTLDLSSEVVLLGIPTDNPERPAHVGGSVEFGPDGSLYLSTGDDTVPFESNGYSPIDERPGRIAFDAQRTSANTNDLRGKVLRIHPEEDGTYAIPDGNMFAPGTPGTRPEIFAMGFRNPFRITVHPDTGDVLVADYGPDAREPNPERGPEGYVEWQVVGEPGYYGWPYCHGDNFAYRDYDFATGASGPAFDCAAPVNDSPNNTGLAELPPTIAPAVWYTYTDSAEFPELGRGGGGPMAGPVYSYDPGLESGRKFPAYYDGKAFFYEWSRHFLREFVPDGRDTPTKINPFLPDVRFNAPMDMVFGPDGAMYVAEWGRGFGRNNPDDGIYRIDYAKPGFRSPVAVAGATPTSGWAPLEVRFDATGSTDPDEGQALTYAWDFGDGGTSTEPNPTHTYTANGTYAARLTVTDDTGRSVSTSVTISVGNTPPTVRLAIPQDGGFIDFGDDVTFRAVVTDREDGAVDCAEVTVQPALGHDAHSHPLEEVEGCRGTITTVAGGHGDDANLFYVITASYTDHGEAGVDPLTSTTEVVLQPKHRQAEHYDTQSGVAEQRQEAAEGAYRVGNLATGDWIAFDRMNLRGIDAIGYRVGSTAAGGTIQLRADSPDGPLLATTVVTGTGGQNSYASTAPVPVTALSGTHTLYFVFTANQANTFNVDAIDFIGPGVSTNRSS</sequence>
<dbReference type="InterPro" id="IPR011041">
    <property type="entry name" value="Quinoprot_gluc/sorb_DH_b-prop"/>
</dbReference>
<dbReference type="Pfam" id="PF03422">
    <property type="entry name" value="CBM_6"/>
    <property type="match status" value="1"/>
</dbReference>
<feature type="domain" description="PKD" evidence="3">
    <location>
        <begin position="707"/>
        <end position="789"/>
    </location>
</feature>
<evidence type="ECO:0000313" key="5">
    <source>
        <dbReference type="EMBL" id="TDE00214.1"/>
    </source>
</evidence>
<dbReference type="Gene3D" id="2.120.10.30">
    <property type="entry name" value="TolB, C-terminal domain"/>
    <property type="match status" value="1"/>
</dbReference>
<dbReference type="EMBL" id="SMKZ01000053">
    <property type="protein sequence ID" value="TDE00214.1"/>
    <property type="molecule type" value="Genomic_DNA"/>
</dbReference>
<reference evidence="5 6" key="1">
    <citation type="submission" date="2019-03" db="EMBL/GenBank/DDBJ databases">
        <title>Draft genome sequences of novel Actinobacteria.</title>
        <authorList>
            <person name="Sahin N."/>
            <person name="Ay H."/>
            <person name="Saygin H."/>
        </authorList>
    </citation>
    <scope>NUCLEOTIDE SEQUENCE [LARGE SCALE GENOMIC DNA]</scope>
    <source>
        <strain evidence="5 6">5K138</strain>
    </source>
</reference>
<name>A0A4R5CP86_9ACTN</name>
<dbReference type="SUPFAM" id="SSF52317">
    <property type="entry name" value="Class I glutamine amidotransferase-like"/>
    <property type="match status" value="1"/>
</dbReference>
<dbReference type="Pfam" id="PF06283">
    <property type="entry name" value="ThuA"/>
    <property type="match status" value="1"/>
</dbReference>
<proteinExistence type="predicted"/>
<dbReference type="PANTHER" id="PTHR40469:SF2">
    <property type="entry name" value="GALACTOSE-BINDING DOMAIN-LIKE SUPERFAMILY PROTEIN"/>
    <property type="match status" value="1"/>
</dbReference>
<feature type="chain" id="PRO_5038838583" evidence="2">
    <location>
        <begin position="24"/>
        <end position="1035"/>
    </location>
</feature>
<feature type="domain" description="CBM6" evidence="4">
    <location>
        <begin position="900"/>
        <end position="1025"/>
    </location>
</feature>
<dbReference type="Gene3D" id="2.60.120.260">
    <property type="entry name" value="Galactose-binding domain-like"/>
    <property type="match status" value="1"/>
</dbReference>
<dbReference type="InterPro" id="IPR006584">
    <property type="entry name" value="Cellulose-bd_IV"/>
</dbReference>
<dbReference type="InterPro" id="IPR012938">
    <property type="entry name" value="Glc/Sorbosone_DH"/>
</dbReference>
<dbReference type="InterPro" id="IPR008979">
    <property type="entry name" value="Galactose-bd-like_sf"/>
</dbReference>
<dbReference type="PANTHER" id="PTHR40469">
    <property type="entry name" value="SECRETED GLYCOSYL HYDROLASE"/>
    <property type="match status" value="1"/>
</dbReference>
<dbReference type="CDD" id="cd00146">
    <property type="entry name" value="PKD"/>
    <property type="match status" value="1"/>
</dbReference>
<dbReference type="PROSITE" id="PS50093">
    <property type="entry name" value="PKD"/>
    <property type="match status" value="1"/>
</dbReference>
<dbReference type="GO" id="GO:0005975">
    <property type="term" value="P:carbohydrate metabolic process"/>
    <property type="evidence" value="ECO:0007669"/>
    <property type="project" value="UniProtKB-ARBA"/>
</dbReference>
<dbReference type="InterPro" id="IPR022409">
    <property type="entry name" value="PKD/Chitinase_dom"/>
</dbReference>
<dbReference type="Pfam" id="PF18911">
    <property type="entry name" value="PKD_4"/>
    <property type="match status" value="1"/>
</dbReference>
<dbReference type="PROSITE" id="PS51175">
    <property type="entry name" value="CBM6"/>
    <property type="match status" value="1"/>
</dbReference>
<dbReference type="SUPFAM" id="SSF50952">
    <property type="entry name" value="Soluble quinoprotein glucose dehydrogenase"/>
    <property type="match status" value="1"/>
</dbReference>
<protein>
    <submittedName>
        <fullName evidence="5">Carbohydrate-binding protein</fullName>
    </submittedName>
</protein>
<dbReference type="SMART" id="SM00606">
    <property type="entry name" value="CBD_IV"/>
    <property type="match status" value="1"/>
</dbReference>
<dbReference type="OrthoDB" id="6402258at2"/>
<dbReference type="CDD" id="cd04084">
    <property type="entry name" value="CBM6_xylanase-like"/>
    <property type="match status" value="1"/>
</dbReference>
<dbReference type="InterPro" id="IPR013783">
    <property type="entry name" value="Ig-like_fold"/>
</dbReference>
<dbReference type="Proteomes" id="UP000294739">
    <property type="component" value="Unassembled WGS sequence"/>
</dbReference>
<dbReference type="InterPro" id="IPR029010">
    <property type="entry name" value="ThuA-like"/>
</dbReference>
<evidence type="ECO:0000256" key="1">
    <source>
        <dbReference type="ARBA" id="ARBA00022729"/>
    </source>
</evidence>
<dbReference type="RefSeq" id="WP_131900159.1">
    <property type="nucleotide sequence ID" value="NZ_SMKZ01000053.1"/>
</dbReference>
<evidence type="ECO:0000259" key="4">
    <source>
        <dbReference type="PROSITE" id="PS51175"/>
    </source>
</evidence>
<dbReference type="SUPFAM" id="SSF49299">
    <property type="entry name" value="PKD domain"/>
    <property type="match status" value="1"/>
</dbReference>
<dbReference type="InParanoid" id="A0A4R5CP86"/>
<keyword evidence="1 2" id="KW-0732">Signal</keyword>
<dbReference type="SMART" id="SM00089">
    <property type="entry name" value="PKD"/>
    <property type="match status" value="1"/>
</dbReference>